<dbReference type="InterPro" id="IPR003811">
    <property type="entry name" value="G3P_acylTferase_PlsY"/>
</dbReference>
<comment type="subunit">
    <text evidence="10">Probably interacts with PlsX.</text>
</comment>
<evidence type="ECO:0000313" key="11">
    <source>
        <dbReference type="EMBL" id="ETA74128.1"/>
    </source>
</evidence>
<evidence type="ECO:0000256" key="4">
    <source>
        <dbReference type="ARBA" id="ARBA00022692"/>
    </source>
</evidence>
<dbReference type="UniPathway" id="UPA00085"/>
<dbReference type="PATRIC" id="fig|1392007.3.peg.1043"/>
<comment type="subcellular location">
    <subcellularLocation>
        <location evidence="10">Cell membrane</location>
        <topology evidence="10">Multi-pass membrane protein</topology>
    </subcellularLocation>
</comment>
<evidence type="ECO:0000256" key="5">
    <source>
        <dbReference type="ARBA" id="ARBA00022989"/>
    </source>
</evidence>
<sequence>MILSFNFGEPRLIILSLAYLCGMFLTAEVVTRKLTGKPCSQLGTTGNPGMANVMAHLGFKAGITVLIGDIVKSLIAVVLAVYFFYGQANGHPFWSYLGHFQGQHSYSLGQISLYYAILGVTLGHNYPLWLKFKGGKGVVTSCVGYFILSPFYGLIAMLIGMVTVFISQYLALGAVVITLVFTGYAFVALGSEAGIITLLLALIMVSRNFRALKQIPQGTAEKNDVLGAIRQKLIALTATNRTKKS</sequence>
<dbReference type="PANTHER" id="PTHR30309">
    <property type="entry name" value="INNER MEMBRANE PROTEIN YGIH"/>
    <property type="match status" value="1"/>
</dbReference>
<comment type="function">
    <text evidence="10">Catalyzes the transfer of an acyl group from acyl-phosphate (acyl-PO(4)) to glycerol-3-phosphate (G3P) to form lysophosphatidic acid (LPA). This enzyme utilizes acyl-phosphate as fatty acyl donor, but not acyl-CoA or acyl-ACP.</text>
</comment>
<evidence type="ECO:0000256" key="8">
    <source>
        <dbReference type="ARBA" id="ARBA00023209"/>
    </source>
</evidence>
<proteinExistence type="inferred from homology"/>
<keyword evidence="5 10" id="KW-1133">Transmembrane helix</keyword>
<dbReference type="GO" id="GO:0005886">
    <property type="term" value="C:plasma membrane"/>
    <property type="evidence" value="ECO:0007669"/>
    <property type="project" value="UniProtKB-SubCell"/>
</dbReference>
<dbReference type="EMBL" id="AWWH01000116">
    <property type="protein sequence ID" value="ETA74128.1"/>
    <property type="molecule type" value="Genomic_DNA"/>
</dbReference>
<feature type="transmembrane region" description="Helical" evidence="10">
    <location>
        <begin position="63"/>
        <end position="85"/>
    </location>
</feature>
<evidence type="ECO:0000256" key="3">
    <source>
        <dbReference type="ARBA" id="ARBA00022679"/>
    </source>
</evidence>
<comment type="similarity">
    <text evidence="10">Belongs to the PlsY family.</text>
</comment>
<evidence type="ECO:0000256" key="6">
    <source>
        <dbReference type="ARBA" id="ARBA00023098"/>
    </source>
</evidence>
<keyword evidence="3 10" id="KW-0808">Transferase</keyword>
<accession>V7HY33</accession>
<evidence type="ECO:0000256" key="2">
    <source>
        <dbReference type="ARBA" id="ARBA00022516"/>
    </source>
</evidence>
<comment type="pathway">
    <text evidence="10">Lipid metabolism; phospholipid metabolism.</text>
</comment>
<feature type="transmembrane region" description="Helical" evidence="10">
    <location>
        <begin position="105"/>
        <end position="126"/>
    </location>
</feature>
<name>V7HY33_9LACO</name>
<evidence type="ECO:0000256" key="1">
    <source>
        <dbReference type="ARBA" id="ARBA00022475"/>
    </source>
</evidence>
<dbReference type="Proteomes" id="UP000018559">
    <property type="component" value="Unassembled WGS sequence"/>
</dbReference>
<gene>
    <name evidence="10" type="primary">plsY</name>
    <name evidence="11" type="ORF">LEQ_2362</name>
</gene>
<dbReference type="RefSeq" id="WP_023859642.1">
    <property type="nucleotide sequence ID" value="NZ_AWWH01000116.1"/>
</dbReference>
<reference evidence="11 12" key="1">
    <citation type="journal article" date="2014" name="Genome Announc.">
        <title>The Genome of the Predominant Equine Lactobacillus Species, Lactobacillus equi, Is Reflective of Its Lifestyle Adaptations to an Herbivorous Host.</title>
        <authorList>
            <person name="O'Donnell M.M."/>
            <person name="Harris H.M."/>
            <person name="O'Toole P.W."/>
            <person name="Ross R.P."/>
        </authorList>
    </citation>
    <scope>NUCLEOTIDE SEQUENCE [LARGE SCALE GENOMIC DNA]</scope>
    <source>
        <strain evidence="11 12">DPC 6820</strain>
    </source>
</reference>
<dbReference type="GO" id="GO:0043772">
    <property type="term" value="F:acyl-phosphate glycerol-3-phosphate acyltransferase activity"/>
    <property type="evidence" value="ECO:0007669"/>
    <property type="project" value="UniProtKB-UniRule"/>
</dbReference>
<dbReference type="Pfam" id="PF02660">
    <property type="entry name" value="G3P_acyltransf"/>
    <property type="match status" value="1"/>
</dbReference>
<evidence type="ECO:0000256" key="7">
    <source>
        <dbReference type="ARBA" id="ARBA00023136"/>
    </source>
</evidence>
<dbReference type="GO" id="GO:0008654">
    <property type="term" value="P:phospholipid biosynthetic process"/>
    <property type="evidence" value="ECO:0007669"/>
    <property type="project" value="UniProtKB-UniRule"/>
</dbReference>
<dbReference type="AlphaFoldDB" id="V7HY33"/>
<feature type="transmembrane region" description="Helical" evidence="10">
    <location>
        <begin position="12"/>
        <end position="31"/>
    </location>
</feature>
<keyword evidence="7 10" id="KW-0472">Membrane</keyword>
<dbReference type="HAMAP" id="MF_01043">
    <property type="entry name" value="PlsY"/>
    <property type="match status" value="1"/>
</dbReference>
<keyword evidence="12" id="KW-1185">Reference proteome</keyword>
<evidence type="ECO:0000256" key="9">
    <source>
        <dbReference type="ARBA" id="ARBA00023264"/>
    </source>
</evidence>
<dbReference type="EC" id="2.3.1.275" evidence="10"/>
<keyword evidence="9 10" id="KW-1208">Phospholipid metabolism</keyword>
<dbReference type="PANTHER" id="PTHR30309:SF0">
    <property type="entry name" value="GLYCEROL-3-PHOSPHATE ACYLTRANSFERASE-RELATED"/>
    <property type="match status" value="1"/>
</dbReference>
<comment type="caution">
    <text evidence="11">The sequence shown here is derived from an EMBL/GenBank/DDBJ whole genome shotgun (WGS) entry which is preliminary data.</text>
</comment>
<keyword evidence="6 10" id="KW-0443">Lipid metabolism</keyword>
<evidence type="ECO:0000256" key="10">
    <source>
        <dbReference type="HAMAP-Rule" id="MF_01043"/>
    </source>
</evidence>
<keyword evidence="1 10" id="KW-1003">Cell membrane</keyword>
<feature type="transmembrane region" description="Helical" evidence="10">
    <location>
        <begin position="172"/>
        <end position="205"/>
    </location>
</feature>
<keyword evidence="2 10" id="KW-0444">Lipid biosynthesis</keyword>
<comment type="catalytic activity">
    <reaction evidence="10">
        <text>an acyl phosphate + sn-glycerol 3-phosphate = a 1-acyl-sn-glycero-3-phosphate + phosphate</text>
        <dbReference type="Rhea" id="RHEA:34075"/>
        <dbReference type="ChEBI" id="CHEBI:43474"/>
        <dbReference type="ChEBI" id="CHEBI:57597"/>
        <dbReference type="ChEBI" id="CHEBI:57970"/>
        <dbReference type="ChEBI" id="CHEBI:59918"/>
        <dbReference type="EC" id="2.3.1.275"/>
    </reaction>
</comment>
<dbReference type="SMART" id="SM01207">
    <property type="entry name" value="G3P_acyltransf"/>
    <property type="match status" value="1"/>
</dbReference>
<keyword evidence="4 10" id="KW-0812">Transmembrane</keyword>
<organism evidence="11 12">
    <name type="scientific">Ligilactobacillus equi DPC 6820</name>
    <dbReference type="NCBI Taxonomy" id="1392007"/>
    <lineage>
        <taxon>Bacteria</taxon>
        <taxon>Bacillati</taxon>
        <taxon>Bacillota</taxon>
        <taxon>Bacilli</taxon>
        <taxon>Lactobacillales</taxon>
        <taxon>Lactobacillaceae</taxon>
        <taxon>Ligilactobacillus</taxon>
    </lineage>
</organism>
<protein>
    <recommendedName>
        <fullName evidence="10">Glycerol-3-phosphate acyltransferase</fullName>
    </recommendedName>
    <alternativeName>
        <fullName evidence="10">Acyl-PO4 G3P acyltransferase</fullName>
    </alternativeName>
    <alternativeName>
        <fullName evidence="10">Acyl-phosphate--glycerol-3-phosphate acyltransferase</fullName>
    </alternativeName>
    <alternativeName>
        <fullName evidence="10">G3P acyltransferase</fullName>
        <shortName evidence="10">GPAT</shortName>
        <ecNumber evidence="10">2.3.1.275</ecNumber>
    </alternativeName>
    <alternativeName>
        <fullName evidence="10">Lysophosphatidic acid synthase</fullName>
        <shortName evidence="10">LPA synthase</shortName>
    </alternativeName>
</protein>
<feature type="transmembrane region" description="Helical" evidence="10">
    <location>
        <begin position="138"/>
        <end position="166"/>
    </location>
</feature>
<keyword evidence="8 10" id="KW-0594">Phospholipid biosynthesis</keyword>
<evidence type="ECO:0000313" key="12">
    <source>
        <dbReference type="Proteomes" id="UP000018559"/>
    </source>
</evidence>